<dbReference type="EMBL" id="JBHRTL010000006">
    <property type="protein sequence ID" value="MFC3155512.1"/>
    <property type="molecule type" value="Genomic_DNA"/>
</dbReference>
<feature type="chain" id="PRO_5045298185" evidence="1">
    <location>
        <begin position="21"/>
        <end position="787"/>
    </location>
</feature>
<dbReference type="InterPro" id="IPR017853">
    <property type="entry name" value="GH"/>
</dbReference>
<dbReference type="SUPFAM" id="SSF51445">
    <property type="entry name" value="(Trans)glycosidases"/>
    <property type="match status" value="1"/>
</dbReference>
<dbReference type="Pfam" id="PF17992">
    <property type="entry name" value="Agarase_CBM"/>
    <property type="match status" value="1"/>
</dbReference>
<keyword evidence="1" id="KW-0732">Signal</keyword>
<comment type="caution">
    <text evidence="3">The sequence shown here is derived from an EMBL/GenBank/DDBJ whole genome shotgun (WGS) entry which is preliminary data.</text>
</comment>
<dbReference type="Gene3D" id="2.60.120.430">
    <property type="entry name" value="Galactose-binding lectin"/>
    <property type="match status" value="1"/>
</dbReference>
<dbReference type="InterPro" id="IPR040669">
    <property type="entry name" value="Agarase_CBM"/>
</dbReference>
<evidence type="ECO:0000259" key="2">
    <source>
        <dbReference type="Pfam" id="PF17992"/>
    </source>
</evidence>
<gene>
    <name evidence="3" type="ORF">ACFOEB_09910</name>
</gene>
<accession>A0ABV7HV15</accession>
<keyword evidence="4" id="KW-1185">Reference proteome</keyword>
<feature type="signal peptide" evidence="1">
    <location>
        <begin position="1"/>
        <end position="20"/>
    </location>
</feature>
<feature type="domain" description="Agarase CBM-like" evidence="2">
    <location>
        <begin position="56"/>
        <end position="239"/>
    </location>
</feature>
<sequence>MNVYKTITPSVLFFSLFLSACNTEDTPAAAATTEATVEESAGADQPLAVLYNFDDALDSTVKSASANVTLVGDGSDKSVKIDFLSKENGYSGITFKPESPWDWSKFDSFSLSMDLANDGEQSTQIYLNLKDGKGNVATRSVVVPRGGFKTYYAKLAGHDIESAGDADATELNFSSGLRSNPPTWRGEATHFIWMWGVKSLDVSQITEISISVQGAVSNKTISIDNVRLTENPTMDEEFLVGIVDEFGQNAKYDYADKIDSLEELHQVRDAELAALNGKPMVDRSKFSGWKNGPKLEATGYFRTEKVDGKWALVDPEGYLYFATGLDIIRLSNSTTMTGYDYDQEKINQRDDGDLTPEDSIGMLKVSDEAKKTRFVASKTRANMFTWLPDMDDELANHYSYRRAAHSGPLEHGETYSFYQANLERKYGETSPNSFLQKWEQVTKQRMLNWGFTSLGNWTDPRFYSNEQIPFFANGWIIGDFKKVSSGNDFWGPLPDVFDPKFAERAKVTAQQVAAEVQNTPWCVGVFIDNEMSFGRSESDQLHYGIVINTLGRDAASVPTKAEFSKVIKAKYDTVAAFNNAWNLQLVDWAEFDKGFTPGEITAAQREDYALLLELYATQYYRVVHDAVEDSLPNHLYLGSRLPDWGMPIEVVRAAAKFADVVSYNVYKEGLNKKKWEFLAEIDKPSIIGEFHMGAMDRGLFHPGLIHAEDQDDRAQMYRRYMDTVIGNPYFVGAHWFQYMDSPLTGRAHDGENYNVGFVDVTDTPYPEMVDAAKELGRDLYEQRYGDK</sequence>
<organism evidence="3 4">
    <name type="scientific">Gilvimarinus japonicus</name>
    <dbReference type="NCBI Taxonomy" id="1796469"/>
    <lineage>
        <taxon>Bacteria</taxon>
        <taxon>Pseudomonadati</taxon>
        <taxon>Pseudomonadota</taxon>
        <taxon>Gammaproteobacteria</taxon>
        <taxon>Cellvibrionales</taxon>
        <taxon>Cellvibrionaceae</taxon>
        <taxon>Gilvimarinus</taxon>
    </lineage>
</organism>
<reference evidence="4" key="1">
    <citation type="journal article" date="2019" name="Int. J. Syst. Evol. Microbiol.">
        <title>The Global Catalogue of Microorganisms (GCM) 10K type strain sequencing project: providing services to taxonomists for standard genome sequencing and annotation.</title>
        <authorList>
            <consortium name="The Broad Institute Genomics Platform"/>
            <consortium name="The Broad Institute Genome Sequencing Center for Infectious Disease"/>
            <person name="Wu L."/>
            <person name="Ma J."/>
        </authorList>
    </citation>
    <scope>NUCLEOTIDE SEQUENCE [LARGE SCALE GENOMIC DNA]</scope>
    <source>
        <strain evidence="4">KCTC 52141</strain>
    </source>
</reference>
<protein>
    <submittedName>
        <fullName evidence="3">Agarase</fullName>
    </submittedName>
</protein>
<dbReference type="RefSeq" id="WP_382416254.1">
    <property type="nucleotide sequence ID" value="NZ_AP031500.1"/>
</dbReference>
<evidence type="ECO:0000256" key="1">
    <source>
        <dbReference type="SAM" id="SignalP"/>
    </source>
</evidence>
<proteinExistence type="predicted"/>
<dbReference type="Gene3D" id="3.20.20.80">
    <property type="entry name" value="Glycosidases"/>
    <property type="match status" value="1"/>
</dbReference>
<name>A0ABV7HV15_9GAMM</name>
<evidence type="ECO:0000313" key="3">
    <source>
        <dbReference type="EMBL" id="MFC3155512.1"/>
    </source>
</evidence>
<evidence type="ECO:0000313" key="4">
    <source>
        <dbReference type="Proteomes" id="UP001595548"/>
    </source>
</evidence>
<dbReference type="PROSITE" id="PS51257">
    <property type="entry name" value="PROKAR_LIPOPROTEIN"/>
    <property type="match status" value="1"/>
</dbReference>
<dbReference type="Proteomes" id="UP001595548">
    <property type="component" value="Unassembled WGS sequence"/>
</dbReference>